<feature type="transmembrane region" description="Helical" evidence="1">
    <location>
        <begin position="6"/>
        <end position="24"/>
    </location>
</feature>
<comment type="caution">
    <text evidence="3">The sequence shown here is derived from an EMBL/GenBank/DDBJ whole genome shotgun (WGS) entry which is preliminary data.</text>
</comment>
<keyword evidence="1" id="KW-0812">Transmembrane</keyword>
<dbReference type="AlphaFoldDB" id="A0A8H7UCN5"/>
<evidence type="ECO:0000256" key="1">
    <source>
        <dbReference type="SAM" id="Phobius"/>
    </source>
</evidence>
<dbReference type="OrthoDB" id="498204at2759"/>
<evidence type="ECO:0000313" key="4">
    <source>
        <dbReference type="Proteomes" id="UP000612746"/>
    </source>
</evidence>
<dbReference type="EMBL" id="JAEPRA010000009">
    <property type="protein sequence ID" value="KAG2180741.1"/>
    <property type="molecule type" value="Genomic_DNA"/>
</dbReference>
<evidence type="ECO:0000259" key="2">
    <source>
        <dbReference type="Pfam" id="PF01266"/>
    </source>
</evidence>
<dbReference type="Pfam" id="PF01266">
    <property type="entry name" value="DAO"/>
    <property type="match status" value="1"/>
</dbReference>
<proteinExistence type="predicted"/>
<keyword evidence="1" id="KW-1133">Transmembrane helix</keyword>
<dbReference type="InterPro" id="IPR006076">
    <property type="entry name" value="FAD-dep_OxRdtase"/>
</dbReference>
<keyword evidence="1" id="KW-0472">Membrane</keyword>
<keyword evidence="4" id="KW-1185">Reference proteome</keyword>
<reference evidence="3" key="1">
    <citation type="submission" date="2020-12" db="EMBL/GenBank/DDBJ databases">
        <title>Metabolic potential, ecology and presence of endohyphal bacteria is reflected in genomic diversity of Mucoromycotina.</title>
        <authorList>
            <person name="Muszewska A."/>
            <person name="Okrasinska A."/>
            <person name="Steczkiewicz K."/>
            <person name="Drgas O."/>
            <person name="Orlowska M."/>
            <person name="Perlinska-Lenart U."/>
            <person name="Aleksandrzak-Piekarczyk T."/>
            <person name="Szatraj K."/>
            <person name="Zielenkiewicz U."/>
            <person name="Pilsyk S."/>
            <person name="Malc E."/>
            <person name="Mieczkowski P."/>
            <person name="Kruszewska J.S."/>
            <person name="Biernat P."/>
            <person name="Pawlowska J."/>
        </authorList>
    </citation>
    <scope>NUCLEOTIDE SEQUENCE</scope>
    <source>
        <strain evidence="3">WA0000051536</strain>
    </source>
</reference>
<organism evidence="3 4">
    <name type="scientific">Umbelopsis vinacea</name>
    <dbReference type="NCBI Taxonomy" id="44442"/>
    <lineage>
        <taxon>Eukaryota</taxon>
        <taxon>Fungi</taxon>
        <taxon>Fungi incertae sedis</taxon>
        <taxon>Mucoromycota</taxon>
        <taxon>Mucoromycotina</taxon>
        <taxon>Umbelopsidomycetes</taxon>
        <taxon>Umbelopsidales</taxon>
        <taxon>Umbelopsidaceae</taxon>
        <taxon>Umbelopsis</taxon>
    </lineage>
</organism>
<dbReference type="PANTHER" id="PTHR13847:SF150">
    <property type="entry name" value="OXIDOREDUCTASE TDA3-RELATED"/>
    <property type="match status" value="1"/>
</dbReference>
<dbReference type="InterPro" id="IPR036188">
    <property type="entry name" value="FAD/NAD-bd_sf"/>
</dbReference>
<dbReference type="PANTHER" id="PTHR13847">
    <property type="entry name" value="SARCOSINE DEHYDROGENASE-RELATED"/>
    <property type="match status" value="1"/>
</dbReference>
<protein>
    <recommendedName>
        <fullName evidence="2">FAD dependent oxidoreductase domain-containing protein</fullName>
    </recommendedName>
</protein>
<dbReference type="Gene3D" id="3.30.9.10">
    <property type="entry name" value="D-Amino Acid Oxidase, subunit A, domain 2"/>
    <property type="match status" value="1"/>
</dbReference>
<dbReference type="GO" id="GO:0005737">
    <property type="term" value="C:cytoplasm"/>
    <property type="evidence" value="ECO:0007669"/>
    <property type="project" value="TreeGrafter"/>
</dbReference>
<name>A0A8H7UCN5_9FUNG</name>
<dbReference type="SUPFAM" id="SSF51905">
    <property type="entry name" value="FAD/NAD(P)-binding domain"/>
    <property type="match status" value="1"/>
</dbReference>
<accession>A0A8H7UCN5</accession>
<sequence>MPNNHKHVIIIGAGAVGASVSYFLSKKNPNLKITVVEKTGVAQAASGKSGGFLALNWSDATELGPLSSKSFQLHEELAEELNGESYGYRKVETYAVSMGSSAAGKNLTTIPWLDTSKVERIQSMGSKKTTAQVHPYHFTNKLIDEAKNRGVEVLCGQGVKSLVWESNELTGVMLDDNTEIHGDAVVVCMGPWSSTLSMTSNKSPRGKLPIIAARAHSIVLKPNGEVPAQALFCSIQFNRNFYDPEIYPRPDSTVYICGETDDEPLPSSATEIQVKQSSITTLRQLAAAASPSHLEGSDLVAAQACYLPTSKDGLPLIGEHPNSRGVYIATGHSCWGILNSPVTGLMLSELIDDGKITCVDSDTVAAVSPKGRC</sequence>
<feature type="domain" description="FAD dependent oxidoreductase" evidence="2">
    <location>
        <begin position="7"/>
        <end position="350"/>
    </location>
</feature>
<evidence type="ECO:0000313" key="3">
    <source>
        <dbReference type="EMBL" id="KAG2180741.1"/>
    </source>
</evidence>
<gene>
    <name evidence="3" type="ORF">INT44_003748</name>
</gene>
<dbReference type="Gene3D" id="3.50.50.60">
    <property type="entry name" value="FAD/NAD(P)-binding domain"/>
    <property type="match status" value="2"/>
</dbReference>
<dbReference type="Proteomes" id="UP000612746">
    <property type="component" value="Unassembled WGS sequence"/>
</dbReference>